<dbReference type="InterPro" id="IPR020846">
    <property type="entry name" value="MFS_dom"/>
</dbReference>
<sequence length="172" mass="17835">MVLTTEHIILFFPSSFPAVGGIIYGYDTGIIGGAVAIIGAVFHLGIMMQGVIVSASLLGAMAGAGVSTVSSSVAVLVAARMLLGTGVGACLVLVPVYIAELAPARIRGMLVASFQLLITLGILLAYGINTLCGNRRRLAPAVGDCRSVRCDVSLRRPVYHRIAALAYLHQSP</sequence>
<comment type="subcellular location">
    <subcellularLocation>
        <location evidence="1">Membrane</location>
    </subcellularLocation>
</comment>
<keyword evidence="3" id="KW-0813">Transport</keyword>
<evidence type="ECO:0000256" key="3">
    <source>
        <dbReference type="ARBA" id="ARBA00022448"/>
    </source>
</evidence>
<dbReference type="InterPro" id="IPR036259">
    <property type="entry name" value="MFS_trans_sf"/>
</dbReference>
<dbReference type="Pfam" id="PF00083">
    <property type="entry name" value="Sugar_tr"/>
    <property type="match status" value="1"/>
</dbReference>
<dbReference type="BioCyc" id="SGLO343509:SGP1_RS05355-MONOMER"/>
<keyword evidence="10" id="KW-1185">Reference proteome</keyword>
<dbReference type="OrthoDB" id="5368493at2"/>
<dbReference type="AlphaFoldDB" id="Q2NVD0"/>
<dbReference type="Gene3D" id="1.20.1250.20">
    <property type="entry name" value="MFS general substrate transporter like domains"/>
    <property type="match status" value="1"/>
</dbReference>
<dbReference type="HOGENOM" id="CLU_1554254_0_0_6"/>
<evidence type="ECO:0000313" key="10">
    <source>
        <dbReference type="Proteomes" id="UP000001932"/>
    </source>
</evidence>
<keyword evidence="4 7" id="KW-0812">Transmembrane</keyword>
<evidence type="ECO:0000256" key="7">
    <source>
        <dbReference type="SAM" id="Phobius"/>
    </source>
</evidence>
<organism evidence="9 10">
    <name type="scientific">Sodalis glossinidius (strain morsitans)</name>
    <dbReference type="NCBI Taxonomy" id="343509"/>
    <lineage>
        <taxon>Bacteria</taxon>
        <taxon>Pseudomonadati</taxon>
        <taxon>Pseudomonadota</taxon>
        <taxon>Gammaproteobacteria</taxon>
        <taxon>Enterobacterales</taxon>
        <taxon>Bruguierivoracaceae</taxon>
        <taxon>Sodalis</taxon>
    </lineage>
</organism>
<proteinExistence type="inferred from homology"/>
<feature type="transmembrane region" description="Helical" evidence="7">
    <location>
        <begin position="73"/>
        <end position="98"/>
    </location>
</feature>
<dbReference type="SUPFAM" id="SSF103473">
    <property type="entry name" value="MFS general substrate transporter"/>
    <property type="match status" value="1"/>
</dbReference>
<dbReference type="PANTHER" id="PTHR48023:SF4">
    <property type="entry name" value="D-XYLOSE-PROTON SYMPORTER-LIKE 2"/>
    <property type="match status" value="1"/>
</dbReference>
<evidence type="ECO:0000256" key="4">
    <source>
        <dbReference type="ARBA" id="ARBA00022692"/>
    </source>
</evidence>
<name>Q2NVD0_SODGM</name>
<evidence type="ECO:0000313" key="9">
    <source>
        <dbReference type="EMBL" id="BAE73895.1"/>
    </source>
</evidence>
<dbReference type="EMBL" id="AP008232">
    <property type="protein sequence ID" value="BAE73895.1"/>
    <property type="molecule type" value="Genomic_DNA"/>
</dbReference>
<dbReference type="Proteomes" id="UP000001932">
    <property type="component" value="Chromosome"/>
</dbReference>
<dbReference type="GO" id="GO:0022857">
    <property type="term" value="F:transmembrane transporter activity"/>
    <property type="evidence" value="ECO:0007669"/>
    <property type="project" value="InterPro"/>
</dbReference>
<dbReference type="KEGG" id="sgl:SG0620"/>
<feature type="transmembrane region" description="Helical" evidence="7">
    <location>
        <begin position="110"/>
        <end position="128"/>
    </location>
</feature>
<evidence type="ECO:0000259" key="8">
    <source>
        <dbReference type="PROSITE" id="PS50850"/>
    </source>
</evidence>
<dbReference type="InterPro" id="IPR005828">
    <property type="entry name" value="MFS_sugar_transport-like"/>
</dbReference>
<dbReference type="PANTHER" id="PTHR48023">
    <property type="entry name" value="D-XYLOSE-PROTON SYMPORTER-LIKE 2"/>
    <property type="match status" value="1"/>
</dbReference>
<evidence type="ECO:0000256" key="5">
    <source>
        <dbReference type="ARBA" id="ARBA00022989"/>
    </source>
</evidence>
<comment type="similarity">
    <text evidence="2">Belongs to the major facilitator superfamily. Sugar transporter (TC 2.A.1.1) family.</text>
</comment>
<evidence type="ECO:0000256" key="2">
    <source>
        <dbReference type="ARBA" id="ARBA00010992"/>
    </source>
</evidence>
<evidence type="ECO:0000256" key="6">
    <source>
        <dbReference type="ARBA" id="ARBA00023136"/>
    </source>
</evidence>
<feature type="transmembrane region" description="Helical" evidence="7">
    <location>
        <begin position="30"/>
        <end position="61"/>
    </location>
</feature>
<dbReference type="PROSITE" id="PS50850">
    <property type="entry name" value="MFS"/>
    <property type="match status" value="1"/>
</dbReference>
<dbReference type="STRING" id="343509.SG0620"/>
<feature type="domain" description="Major facilitator superfamily (MFS) profile" evidence="8">
    <location>
        <begin position="1"/>
        <end position="172"/>
    </location>
</feature>
<dbReference type="GO" id="GO:0016020">
    <property type="term" value="C:membrane"/>
    <property type="evidence" value="ECO:0007669"/>
    <property type="project" value="UniProtKB-SubCell"/>
</dbReference>
<keyword evidence="6 7" id="KW-0472">Membrane</keyword>
<dbReference type="eggNOG" id="COG2814">
    <property type="taxonomic scope" value="Bacteria"/>
</dbReference>
<accession>Q2NVD0</accession>
<protein>
    <recommendedName>
        <fullName evidence="8">Major facilitator superfamily (MFS) profile domain-containing protein</fullName>
    </recommendedName>
</protein>
<gene>
    <name evidence="9" type="ordered locus">SG0620</name>
</gene>
<keyword evidence="5 7" id="KW-1133">Transmembrane helix</keyword>
<dbReference type="InterPro" id="IPR050820">
    <property type="entry name" value="MFS_Sugar_Transporter"/>
</dbReference>
<evidence type="ECO:0000256" key="1">
    <source>
        <dbReference type="ARBA" id="ARBA00004370"/>
    </source>
</evidence>
<reference evidence="9 10" key="1">
    <citation type="journal article" date="2006" name="Genome Res.">
        <title>Massive genome erosion and functional adaptations provide insights into the symbiotic lifestyle of Sodalis glossinidius in the tsetse host.</title>
        <authorList>
            <person name="Toh H."/>
            <person name="Weiss B.L."/>
            <person name="Perkin S.A.H."/>
            <person name="Yamashita A."/>
            <person name="Oshima K."/>
            <person name="Hattori M."/>
            <person name="Aksoy S."/>
        </authorList>
    </citation>
    <scope>NUCLEOTIDE SEQUENCE [LARGE SCALE GENOMIC DNA]</scope>
    <source>
        <strain evidence="10">morsitans</strain>
    </source>
</reference>